<evidence type="ECO:0000313" key="11">
    <source>
        <dbReference type="Ensembl" id="ENSCATP00000021729.1"/>
    </source>
</evidence>
<keyword evidence="4 10" id="KW-0812">Transmembrane</keyword>
<dbReference type="GO" id="GO:0033619">
    <property type="term" value="P:membrane protein proteolysis"/>
    <property type="evidence" value="ECO:0007669"/>
    <property type="project" value="TreeGrafter"/>
</dbReference>
<dbReference type="GO" id="GO:0098554">
    <property type="term" value="C:cytoplasmic side of endoplasmic reticulum membrane"/>
    <property type="evidence" value="ECO:0007669"/>
    <property type="project" value="TreeGrafter"/>
</dbReference>
<organism evidence="11 12">
    <name type="scientific">Cercocebus atys</name>
    <name type="common">Sooty mangabey</name>
    <name type="synonym">Cercocebus torquatus atys</name>
    <dbReference type="NCBI Taxonomy" id="9531"/>
    <lineage>
        <taxon>Eukaryota</taxon>
        <taxon>Metazoa</taxon>
        <taxon>Chordata</taxon>
        <taxon>Craniata</taxon>
        <taxon>Vertebrata</taxon>
        <taxon>Euteleostomi</taxon>
        <taxon>Mammalia</taxon>
        <taxon>Eutheria</taxon>
        <taxon>Euarchontoglires</taxon>
        <taxon>Primates</taxon>
        <taxon>Haplorrhini</taxon>
        <taxon>Catarrhini</taxon>
        <taxon>Cercopithecidae</taxon>
        <taxon>Cercopithecinae</taxon>
        <taxon>Cercocebus</taxon>
    </lineage>
</organism>
<dbReference type="Ensembl" id="ENSCATT00000045932.1">
    <property type="protein sequence ID" value="ENSCATP00000021729.1"/>
    <property type="gene ID" value="ENSCATG00000034532.1"/>
</dbReference>
<feature type="region of interest" description="Disordered" evidence="9">
    <location>
        <begin position="323"/>
        <end position="383"/>
    </location>
</feature>
<gene>
    <name evidence="11" type="primary">HM13</name>
</gene>
<evidence type="ECO:0000256" key="8">
    <source>
        <dbReference type="ARBA" id="ARBA00023136"/>
    </source>
</evidence>
<dbReference type="SMART" id="SM00730">
    <property type="entry name" value="PSN"/>
    <property type="match status" value="1"/>
</dbReference>
<feature type="transmembrane region" description="Helical" evidence="10">
    <location>
        <begin position="276"/>
        <end position="294"/>
    </location>
</feature>
<dbReference type="PANTHER" id="PTHR12174">
    <property type="entry name" value="SIGNAL PEPTIDE PEPTIDASE"/>
    <property type="match status" value="1"/>
</dbReference>
<evidence type="ECO:0000256" key="3">
    <source>
        <dbReference type="ARBA" id="ARBA00006859"/>
    </source>
</evidence>
<keyword evidence="8 10" id="KW-0472">Membrane</keyword>
<dbReference type="GO" id="GO:0006465">
    <property type="term" value="P:signal peptide processing"/>
    <property type="evidence" value="ECO:0007669"/>
    <property type="project" value="TreeGrafter"/>
</dbReference>
<evidence type="ECO:0000256" key="4">
    <source>
        <dbReference type="ARBA" id="ARBA00022692"/>
    </source>
</evidence>
<evidence type="ECO:0000256" key="2">
    <source>
        <dbReference type="ARBA" id="ARBA00004477"/>
    </source>
</evidence>
<name>A0A2K5M950_CERAT</name>
<keyword evidence="12" id="KW-1185">Reference proteome</keyword>
<dbReference type="GO" id="GO:0098553">
    <property type="term" value="C:lumenal side of endoplasmic reticulum membrane"/>
    <property type="evidence" value="ECO:0007669"/>
    <property type="project" value="UniProtKB-ARBA"/>
</dbReference>
<reference evidence="11" key="2">
    <citation type="submission" date="2025-09" db="UniProtKB">
        <authorList>
            <consortium name="Ensembl"/>
        </authorList>
    </citation>
    <scope>IDENTIFICATION</scope>
</reference>
<dbReference type="CTD" id="81502"/>
<protein>
    <submittedName>
        <fullName evidence="11">Histocompatibility minor 13</fullName>
    </submittedName>
</protein>
<keyword evidence="7 10" id="KW-1133">Transmembrane helix</keyword>
<evidence type="ECO:0000256" key="7">
    <source>
        <dbReference type="ARBA" id="ARBA00022989"/>
    </source>
</evidence>
<evidence type="ECO:0000256" key="5">
    <source>
        <dbReference type="ARBA" id="ARBA00022801"/>
    </source>
</evidence>
<evidence type="ECO:0000256" key="1">
    <source>
        <dbReference type="ARBA" id="ARBA00004366"/>
    </source>
</evidence>
<comment type="subcellular location">
    <subcellularLocation>
        <location evidence="2">Endoplasmic reticulum membrane</location>
        <topology evidence="2">Multi-pass membrane protein</topology>
    </subcellularLocation>
    <subcellularLocation>
        <location evidence="1">Membrane</location>
        <topology evidence="1">Multi-pass membrane protein</topology>
        <orientation evidence="1">Lumenal side</orientation>
    </subcellularLocation>
</comment>
<evidence type="ECO:0000313" key="12">
    <source>
        <dbReference type="Proteomes" id="UP000233060"/>
    </source>
</evidence>
<comment type="similarity">
    <text evidence="3">Belongs to the peptidase A22B family.</text>
</comment>
<feature type="transmembrane region" description="Helical" evidence="10">
    <location>
        <begin position="99"/>
        <end position="117"/>
    </location>
</feature>
<dbReference type="InterPro" id="IPR006639">
    <property type="entry name" value="Preselin/SPP"/>
</dbReference>
<dbReference type="GeneTree" id="ENSGT00940000156478"/>
<dbReference type="Proteomes" id="UP000233060">
    <property type="component" value="Unassembled WGS sequence"/>
</dbReference>
<dbReference type="GO" id="GO:0042500">
    <property type="term" value="F:aspartic endopeptidase activity, intramembrane cleaving"/>
    <property type="evidence" value="ECO:0007669"/>
    <property type="project" value="InterPro"/>
</dbReference>
<accession>A0A2K5M950</accession>
<dbReference type="RefSeq" id="XP_011907821.1">
    <property type="nucleotide sequence ID" value="XM_012052431.1"/>
</dbReference>
<dbReference type="AlphaFoldDB" id="A0A2K5M950"/>
<feature type="transmembrane region" description="Helical" evidence="10">
    <location>
        <begin position="33"/>
        <end position="55"/>
    </location>
</feature>
<feature type="transmembrane region" description="Helical" evidence="10">
    <location>
        <begin position="247"/>
        <end position="270"/>
    </location>
</feature>
<keyword evidence="6" id="KW-0256">Endoplasmic reticulum</keyword>
<dbReference type="GO" id="GO:0042803">
    <property type="term" value="F:protein homodimerization activity"/>
    <property type="evidence" value="ECO:0007669"/>
    <property type="project" value="UniProtKB-ARBA"/>
</dbReference>
<feature type="compositionally biased region" description="Polar residues" evidence="9">
    <location>
        <begin position="323"/>
        <end position="336"/>
    </location>
</feature>
<dbReference type="PANTHER" id="PTHR12174:SF23">
    <property type="entry name" value="MINOR HISTOCOMPATIBILITY ANTIGEN H13"/>
    <property type="match status" value="1"/>
</dbReference>
<keyword evidence="5" id="KW-0378">Hydrolase</keyword>
<dbReference type="Bgee" id="ENSCATG00000034532">
    <property type="expression patterns" value="Expressed in liver and 12 other cell types or tissues"/>
</dbReference>
<reference evidence="11" key="1">
    <citation type="submission" date="2025-08" db="UniProtKB">
        <authorList>
            <consortium name="Ensembl"/>
        </authorList>
    </citation>
    <scope>IDENTIFICATION</scope>
</reference>
<feature type="transmembrane region" description="Helical" evidence="10">
    <location>
        <begin position="216"/>
        <end position="235"/>
    </location>
</feature>
<proteinExistence type="inferred from homology"/>
<evidence type="ECO:0000256" key="10">
    <source>
        <dbReference type="SAM" id="Phobius"/>
    </source>
</evidence>
<dbReference type="Pfam" id="PF04258">
    <property type="entry name" value="Peptidase_A22B"/>
    <property type="match status" value="2"/>
</dbReference>
<dbReference type="InterPro" id="IPR007369">
    <property type="entry name" value="Peptidase_A22B_SPP"/>
</dbReference>
<sequence>MDSALSDPHNGSTEAGGPTNSTTRPPSTPEGIALAYGSLLLMALLPIFFGALRSVRCARGKNASDMPETITSRDAARFPIIASCTLLGLYLFFKIFSQEYINLLLSMYFFVLGILALSHTISPFMNKFFPATFPNRQYQLLFTQGSGENKEEIINYEFDTKDLVCLGLSSIVGVWYLLRKVFGTNVMVTVAKSFEAPIKLVFPQDLLEKGLEANNFAMLGLGDVVIPGIFIALLLRFDISLKKNTHTYFYTSFAAYIFGLGLTIFIMHIFKHAQPALLYLVPACIGFPVLVALAKGEVTEMFSYESSAEILPHTPRLTHFPTVSGSPASLADSMQQKLAGPRRRRPQNPSAIYEESNPKDPAAVTESKGTEASASKGLEKKEK</sequence>
<evidence type="ECO:0000256" key="9">
    <source>
        <dbReference type="SAM" id="MobiDB-lite"/>
    </source>
</evidence>
<feature type="region of interest" description="Disordered" evidence="9">
    <location>
        <begin position="1"/>
        <end position="27"/>
    </location>
</feature>
<evidence type="ECO:0000256" key="6">
    <source>
        <dbReference type="ARBA" id="ARBA00022824"/>
    </source>
</evidence>
<dbReference type="GeneID" id="105582231"/>